<dbReference type="PANTHER" id="PTHR12526">
    <property type="entry name" value="GLYCOSYLTRANSFERASE"/>
    <property type="match status" value="1"/>
</dbReference>
<dbReference type="Proteomes" id="UP000502248">
    <property type="component" value="Chromosome"/>
</dbReference>
<feature type="compositionally biased region" description="Basic residues" evidence="1">
    <location>
        <begin position="486"/>
        <end position="524"/>
    </location>
</feature>
<evidence type="ECO:0000313" key="2">
    <source>
        <dbReference type="EMBL" id="QJD84067.1"/>
    </source>
</evidence>
<dbReference type="PANTHER" id="PTHR12526:SF627">
    <property type="entry name" value="D-RHAMNOSYLTRANSFERASE WBPZ"/>
    <property type="match status" value="1"/>
</dbReference>
<reference evidence="2 3" key="1">
    <citation type="submission" date="2020-04" db="EMBL/GenBank/DDBJ databases">
        <title>Genome sequencing of novel species.</title>
        <authorList>
            <person name="Heo J."/>
            <person name="Kim S.-J."/>
            <person name="Kim J.-S."/>
            <person name="Hong S.-B."/>
            <person name="Kwon S.-W."/>
        </authorList>
    </citation>
    <scope>NUCLEOTIDE SEQUENCE [LARGE SCALE GENOMIC DNA]</scope>
    <source>
        <strain evidence="2 3">MFER-1</strain>
    </source>
</reference>
<dbReference type="Gene3D" id="3.40.50.2000">
    <property type="entry name" value="Glycogen Phosphorylase B"/>
    <property type="match status" value="2"/>
</dbReference>
<dbReference type="RefSeq" id="WP_169280352.1">
    <property type="nucleotide sequence ID" value="NZ_CP051680.1"/>
</dbReference>
<dbReference type="SUPFAM" id="SSF53756">
    <property type="entry name" value="UDP-Glycosyltransferase/glycogen phosphorylase"/>
    <property type="match status" value="1"/>
</dbReference>
<name>A0A7Z2ZMF8_9BACL</name>
<accession>A0A7Z2ZMF8</accession>
<evidence type="ECO:0000313" key="3">
    <source>
        <dbReference type="Proteomes" id="UP000502248"/>
    </source>
</evidence>
<proteinExistence type="predicted"/>
<sequence length="524" mass="58440">MYNSAKGGDEHTDEQIWVCGGMNGAKPKLLLFSHICSPVFVTGAEKLLFLFTREMVRRFECVMVVPQQGAIAEKVRALGVRTIVLDIPLCISIYTAAPTILEELEAMKRHSSWGRIHALLAEERPDYVLVNTSVHPLPALAAKSMGIPTIWAMMETIMDRPGRNVSVPLIAANSDMVVGISHSTLQPIQKLAPTAQTFMLPPYLVRDELLPNSWAYHRLRLRQQYGWGEYHRVAGYLAATIYTSKGLEQFVNAMLPIAFSDVRARFLIIGNSADDTYYRNCQKIAQQSGYGDRFLFLPFAEQIQHAFPVMDVLVVPSLVAEGFGMTALEGLMFGKGVVAFASGGLSEILTATGNEEFLVNTGDVNGITERVNMLLSNEGLLKAVGDRNTQSSQQVFGVEAFRSRLDALIEQLPHSPGYQRSSLWRGSAPTVYLVEHGTKRPFASESAFLHRGYRFEEVTEVPDHDLNVLPSGHPIKDAVQQNSVRAGRKKRSHSRSRTKRGSRKRRTRPVRGRKAGKKAHRRRR</sequence>
<gene>
    <name evidence="2" type="ORF">HH215_13305</name>
</gene>
<keyword evidence="2" id="KW-0808">Transferase</keyword>
<evidence type="ECO:0000256" key="1">
    <source>
        <dbReference type="SAM" id="MobiDB-lite"/>
    </source>
</evidence>
<dbReference type="AlphaFoldDB" id="A0A7Z2ZMF8"/>
<dbReference type="KEGG" id="cheb:HH215_13305"/>
<dbReference type="CDD" id="cd03801">
    <property type="entry name" value="GT4_PimA-like"/>
    <property type="match status" value="1"/>
</dbReference>
<dbReference type="Pfam" id="PF13692">
    <property type="entry name" value="Glyco_trans_1_4"/>
    <property type="match status" value="1"/>
</dbReference>
<feature type="region of interest" description="Disordered" evidence="1">
    <location>
        <begin position="465"/>
        <end position="524"/>
    </location>
</feature>
<protein>
    <submittedName>
        <fullName evidence="2">Glycosyltransferase</fullName>
    </submittedName>
</protein>
<dbReference type="GO" id="GO:0016740">
    <property type="term" value="F:transferase activity"/>
    <property type="evidence" value="ECO:0007669"/>
    <property type="project" value="UniProtKB-KW"/>
</dbReference>
<dbReference type="EMBL" id="CP051680">
    <property type="protein sequence ID" value="QJD84067.1"/>
    <property type="molecule type" value="Genomic_DNA"/>
</dbReference>
<organism evidence="2 3">
    <name type="scientific">Cohnella herbarum</name>
    <dbReference type="NCBI Taxonomy" id="2728023"/>
    <lineage>
        <taxon>Bacteria</taxon>
        <taxon>Bacillati</taxon>
        <taxon>Bacillota</taxon>
        <taxon>Bacilli</taxon>
        <taxon>Bacillales</taxon>
        <taxon>Paenibacillaceae</taxon>
        <taxon>Cohnella</taxon>
    </lineage>
</organism>
<keyword evidence="3" id="KW-1185">Reference proteome</keyword>